<protein>
    <submittedName>
        <fullName evidence="2">Uncharacterized protein</fullName>
    </submittedName>
</protein>
<proteinExistence type="predicted"/>
<feature type="compositionally biased region" description="Polar residues" evidence="1">
    <location>
        <begin position="69"/>
        <end position="80"/>
    </location>
</feature>
<organism evidence="2">
    <name type="scientific">Steinernema carpocapsae</name>
    <name type="common">Entomopathogenic nematode</name>
    <dbReference type="NCBI Taxonomy" id="34508"/>
    <lineage>
        <taxon>Eukaryota</taxon>
        <taxon>Metazoa</taxon>
        <taxon>Ecdysozoa</taxon>
        <taxon>Nematoda</taxon>
        <taxon>Chromadorea</taxon>
        <taxon>Rhabditida</taxon>
        <taxon>Tylenchina</taxon>
        <taxon>Panagrolaimomorpha</taxon>
        <taxon>Strongyloidoidea</taxon>
        <taxon>Steinernematidae</taxon>
        <taxon>Steinernema</taxon>
    </lineage>
</organism>
<dbReference type="EMBL" id="AZBU02000001">
    <property type="protein sequence ID" value="TMS39746.1"/>
    <property type="molecule type" value="Genomic_DNA"/>
</dbReference>
<feature type="region of interest" description="Disordered" evidence="1">
    <location>
        <begin position="69"/>
        <end position="91"/>
    </location>
</feature>
<feature type="compositionally biased region" description="Low complexity" evidence="1">
    <location>
        <begin position="19"/>
        <end position="35"/>
    </location>
</feature>
<feature type="compositionally biased region" description="Polar residues" evidence="1">
    <location>
        <begin position="1"/>
        <end position="12"/>
    </location>
</feature>
<reference evidence="2" key="2">
    <citation type="journal article" date="2015" name="Genome Biol.">
        <title>Comparative genomics of Steinernema reveals deeply conserved gene regulatory networks.</title>
        <authorList>
            <person name="Dillman A.R."/>
            <person name="Macchietto M."/>
            <person name="Porter C.F."/>
            <person name="Rogers A."/>
            <person name="Williams B."/>
            <person name="Antoshechkin I."/>
            <person name="Lee M.M."/>
            <person name="Goodwin Z."/>
            <person name="Lu X."/>
            <person name="Lewis E.E."/>
            <person name="Goodrich-Blair H."/>
            <person name="Stock S.P."/>
            <person name="Adams B.J."/>
            <person name="Sternberg P.W."/>
            <person name="Mortazavi A."/>
        </authorList>
    </citation>
    <scope>NUCLEOTIDE SEQUENCE [LARGE SCALE GENOMIC DNA]</scope>
    <source>
        <strain evidence="2">ALL</strain>
    </source>
</reference>
<accession>A0A4U8V1F8</accession>
<name>A0A4U8V1F8_STECR</name>
<reference evidence="2" key="1">
    <citation type="submission" date="2013-11" db="EMBL/GenBank/DDBJ databases">
        <authorList>
            <person name="Sternberg P."/>
            <person name="Dillman A."/>
            <person name="Macchietto M."/>
        </authorList>
    </citation>
    <scope>NUCLEOTIDE SEQUENCE</scope>
    <source>
        <strain evidence="2">ALL</strain>
    </source>
</reference>
<evidence type="ECO:0000313" key="2">
    <source>
        <dbReference type="EMBL" id="TMS39746.1"/>
    </source>
</evidence>
<dbReference type="AlphaFoldDB" id="A0A4U8V1F8"/>
<comment type="caution">
    <text evidence="2">The sequence shown here is derived from an EMBL/GenBank/DDBJ whole genome shotgun (WGS) entry which is preliminary data.</text>
</comment>
<feature type="region of interest" description="Disordered" evidence="1">
    <location>
        <begin position="1"/>
        <end position="47"/>
    </location>
</feature>
<gene>
    <name evidence="2" type="ORF">L596_006227</name>
</gene>
<reference evidence="2" key="3">
    <citation type="journal article" date="2019" name="G3 (Bethesda)">
        <title>Hybrid Assembly of the Genome of the Entomopathogenic Nematode Steinernema carpocapsae Identifies the X-Chromosome.</title>
        <authorList>
            <person name="Serra L."/>
            <person name="Macchietto M."/>
            <person name="Macias-Munoz A."/>
            <person name="McGill C.J."/>
            <person name="Rodriguez I.M."/>
            <person name="Rodriguez B."/>
            <person name="Murad R."/>
            <person name="Mortazavi A."/>
        </authorList>
    </citation>
    <scope>NUCLEOTIDE SEQUENCE [LARGE SCALE GENOMIC DNA]</scope>
    <source>
        <strain evidence="2">ALL</strain>
    </source>
</reference>
<feature type="compositionally biased region" description="Polar residues" evidence="1">
    <location>
        <begin position="36"/>
        <end position="47"/>
    </location>
</feature>
<evidence type="ECO:0000256" key="1">
    <source>
        <dbReference type="SAM" id="MobiDB-lite"/>
    </source>
</evidence>
<sequence length="91" mass="9853">MRLLRSPQTLKSLSECRLPTTAAPSNSTAAATTSTGSQESPTTPNPTFKFSTTAITTKEKLCFCPNLTHSFPTPTKSAPLSSMRLRWNSPH</sequence>